<reference evidence="3" key="1">
    <citation type="submission" date="2022-10" db="EMBL/GenBank/DDBJ databases">
        <title>Puccinia triticina Genome sequencing and assembly.</title>
        <authorList>
            <person name="Li C."/>
        </authorList>
    </citation>
    <scope>NUCLEOTIDE SEQUENCE</scope>
    <source>
        <strain evidence="3">Pt15</strain>
    </source>
</reference>
<protein>
    <submittedName>
        <fullName evidence="3">Uncharacterized protein</fullName>
    </submittedName>
</protein>
<feature type="compositionally biased region" description="Basic residues" evidence="1">
    <location>
        <begin position="250"/>
        <end position="260"/>
    </location>
</feature>
<name>A0ABY7CYA1_9BASI</name>
<accession>A0ABY7CYA1</accession>
<organism evidence="3 4">
    <name type="scientific">Puccinia triticina</name>
    <dbReference type="NCBI Taxonomy" id="208348"/>
    <lineage>
        <taxon>Eukaryota</taxon>
        <taxon>Fungi</taxon>
        <taxon>Dikarya</taxon>
        <taxon>Basidiomycota</taxon>
        <taxon>Pucciniomycotina</taxon>
        <taxon>Pucciniomycetes</taxon>
        <taxon>Pucciniales</taxon>
        <taxon>Pucciniaceae</taxon>
        <taxon>Puccinia</taxon>
    </lineage>
</organism>
<dbReference type="RefSeq" id="XP_053025846.1">
    <property type="nucleotide sequence ID" value="XM_053161871.1"/>
</dbReference>
<dbReference type="GeneID" id="77802766"/>
<evidence type="ECO:0000313" key="3">
    <source>
        <dbReference type="EMBL" id="WAQ90291.1"/>
    </source>
</evidence>
<proteinExistence type="predicted"/>
<evidence type="ECO:0000256" key="1">
    <source>
        <dbReference type="SAM" id="MobiDB-lite"/>
    </source>
</evidence>
<evidence type="ECO:0000313" key="4">
    <source>
        <dbReference type="Proteomes" id="UP001164743"/>
    </source>
</evidence>
<keyword evidence="4" id="KW-1185">Reference proteome</keyword>
<feature type="signal peptide" evidence="2">
    <location>
        <begin position="1"/>
        <end position="30"/>
    </location>
</feature>
<gene>
    <name evidence="3" type="ORF">PtA15_12A279</name>
</gene>
<feature type="compositionally biased region" description="Polar residues" evidence="1">
    <location>
        <begin position="239"/>
        <end position="249"/>
    </location>
</feature>
<evidence type="ECO:0000256" key="2">
    <source>
        <dbReference type="SAM" id="SignalP"/>
    </source>
</evidence>
<dbReference type="EMBL" id="CP110432">
    <property type="protein sequence ID" value="WAQ90291.1"/>
    <property type="molecule type" value="Genomic_DNA"/>
</dbReference>
<feature type="chain" id="PRO_5045071936" evidence="2">
    <location>
        <begin position="31"/>
        <end position="531"/>
    </location>
</feature>
<dbReference type="Proteomes" id="UP001164743">
    <property type="component" value="Chromosome 12A"/>
</dbReference>
<feature type="region of interest" description="Disordered" evidence="1">
    <location>
        <begin position="167"/>
        <end position="261"/>
    </location>
</feature>
<sequence>MSLNNSGRDIRLISLLMLIVLIGELSSSEALSEYFHWEDRLPGLNDMFPQAGSPAAAAADQADHHQPLLADHVQPTGLPAGSSASHNYPLPDNYLVQSAAQAHPSHGLHMSFGSDEQYGPGFWNPHDAACLLQLLQDGIPGTDGLAAAGAPPTDYGVPHVLNRQSHSMTGADPSHAPAVSGYTFPPPSDTTSGPYQRVQPVVESLKPQTSRGTYKIKQQRRKGQGKSHLPVQSLVESLRPQTSRGSYKSKQQRHKGRGKLHVPLPSQADFVVQLSPMTLPQGRLEFHSNCFAPNHPLTPLQQWEIHAIRKNLEKFPHLLVIPEGKFMATYHKYIELTKSPAGNEDGDPRRRRLAKKLYEFVPHCKHWYQHWFDETGINFETNLLQPYFLGLNRAGLIFPLYLFHVEMICSIVPRGHVNSKVTPMATELDWAQRSFNFLTMALHHQNMNNNPHFIKDTIENLRRQLPAYGIVAIHPLLWTYLEFWMATCRSGVFQDPSSHIVPTLVKELFNNVFTYSYSAQYQKYISRSTSF</sequence>
<keyword evidence="2" id="KW-0732">Signal</keyword>